<dbReference type="SUPFAM" id="SSF56349">
    <property type="entry name" value="DNA breaking-rejoining enzymes"/>
    <property type="match status" value="1"/>
</dbReference>
<protein>
    <recommendedName>
        <fullName evidence="3">Tyr recombinase domain-containing protein</fullName>
    </recommendedName>
</protein>
<evidence type="ECO:0008006" key="3">
    <source>
        <dbReference type="Google" id="ProtNLM"/>
    </source>
</evidence>
<accession>A0ABV7IDQ4</accession>
<keyword evidence="2" id="KW-1185">Reference proteome</keyword>
<evidence type="ECO:0000313" key="2">
    <source>
        <dbReference type="Proteomes" id="UP001595557"/>
    </source>
</evidence>
<dbReference type="EMBL" id="JBHRTE010000031">
    <property type="protein sequence ID" value="MFC3167816.1"/>
    <property type="molecule type" value="Genomic_DNA"/>
</dbReference>
<comment type="caution">
    <text evidence="1">The sequence shown here is derived from an EMBL/GenBank/DDBJ whole genome shotgun (WGS) entry which is preliminary data.</text>
</comment>
<proteinExistence type="predicted"/>
<reference evidence="2" key="1">
    <citation type="journal article" date="2019" name="Int. J. Syst. Evol. Microbiol.">
        <title>The Global Catalogue of Microorganisms (GCM) 10K type strain sequencing project: providing services to taxonomists for standard genome sequencing and annotation.</title>
        <authorList>
            <consortium name="The Broad Institute Genomics Platform"/>
            <consortium name="The Broad Institute Genome Sequencing Center for Infectious Disease"/>
            <person name="Wu L."/>
            <person name="Ma J."/>
        </authorList>
    </citation>
    <scope>NUCLEOTIDE SEQUENCE [LARGE SCALE GENOMIC DNA]</scope>
    <source>
        <strain evidence="2">KCTC 52239</strain>
    </source>
</reference>
<sequence length="405" mass="45415">MDGFADRALLPPVIGALPRMTRNRTTPAFPASVVDAIEAYLSELAKGKPYTGLASGHFRSPASPRTITSLREQLHWYFSCLVELGRLDLTGTPDVSELMCLQNILAAFEAERDGKFYWKPLALRTNMKNMGAVFRFARRYHPDLKDVQSEFFQQHYFIGAKSMTKTNEDFCRRLVRTPERVSRFLNLAGHLHHDAADLLDRFDVLTGAQKTRALQLSTAAATAAVLTFLPLRASTLVDLRVYGDNPHITFPLGFRNVTVAIPTILMKNKKPMTAEFRKRGKVDPRMILEWWLQVARAKVMERLHNADPARLMGGASYAYVAEAWRLGTAEHNIYMTLHQVRHAIASILLNEPGADVDCIAALLNDSPATVLRAYAFFDRDRAFERGQSGLASVNKALSRGQGARR</sequence>
<organism evidence="1 2">
    <name type="scientific">Paracoccus fontiphilus</name>
    <dbReference type="NCBI Taxonomy" id="1815556"/>
    <lineage>
        <taxon>Bacteria</taxon>
        <taxon>Pseudomonadati</taxon>
        <taxon>Pseudomonadota</taxon>
        <taxon>Alphaproteobacteria</taxon>
        <taxon>Rhodobacterales</taxon>
        <taxon>Paracoccaceae</taxon>
        <taxon>Paracoccus</taxon>
    </lineage>
</organism>
<gene>
    <name evidence="1" type="ORF">ACFOD7_07120</name>
</gene>
<dbReference type="Proteomes" id="UP001595557">
    <property type="component" value="Unassembled WGS sequence"/>
</dbReference>
<dbReference type="InterPro" id="IPR011010">
    <property type="entry name" value="DNA_brk_join_enz"/>
</dbReference>
<name>A0ABV7IDQ4_9RHOB</name>
<dbReference type="RefSeq" id="WP_377706911.1">
    <property type="nucleotide sequence ID" value="NZ_JBHRTE010000031.1"/>
</dbReference>
<evidence type="ECO:0000313" key="1">
    <source>
        <dbReference type="EMBL" id="MFC3167816.1"/>
    </source>
</evidence>